<comment type="similarity">
    <text evidence="3">Belongs to the class-II aminoacyl-tRNA synthetase family.</text>
</comment>
<feature type="region of interest" description="Disordered" evidence="15">
    <location>
        <begin position="24"/>
        <end position="47"/>
    </location>
</feature>
<dbReference type="CDD" id="cd00292">
    <property type="entry name" value="EF1B"/>
    <property type="match status" value="1"/>
</dbReference>
<reference evidence="17" key="1">
    <citation type="submission" date="2021-01" db="EMBL/GenBank/DDBJ databases">
        <authorList>
            <person name="Corre E."/>
            <person name="Pelletier E."/>
            <person name="Niang G."/>
            <person name="Scheremetjew M."/>
            <person name="Finn R."/>
            <person name="Kale V."/>
            <person name="Holt S."/>
            <person name="Cochrane G."/>
            <person name="Meng A."/>
            <person name="Brown T."/>
            <person name="Cohen L."/>
        </authorList>
    </citation>
    <scope>NUCLEOTIDE SEQUENCE</scope>
    <source>
        <strain evidence="17">CCMP3107</strain>
    </source>
</reference>
<dbReference type="HAMAP" id="MF_00252">
    <property type="entry name" value="Lys_tRNA_synth_class2"/>
    <property type="match status" value="1"/>
</dbReference>
<comment type="subcellular location">
    <subcellularLocation>
        <location evidence="1">Cytoplasm</location>
    </subcellularLocation>
</comment>
<dbReference type="Gene3D" id="3.30.70.60">
    <property type="match status" value="1"/>
</dbReference>
<dbReference type="InterPro" id="IPR018149">
    <property type="entry name" value="Lys-tRNA-synth_II_C"/>
</dbReference>
<keyword evidence="9" id="KW-0067">ATP-binding</keyword>
<evidence type="ECO:0000256" key="3">
    <source>
        <dbReference type="ARBA" id="ARBA00008226"/>
    </source>
</evidence>
<dbReference type="SMART" id="SM00888">
    <property type="entry name" value="EF1_GNE"/>
    <property type="match status" value="1"/>
</dbReference>
<evidence type="ECO:0000256" key="5">
    <source>
        <dbReference type="ARBA" id="ARBA00022490"/>
    </source>
</evidence>
<dbReference type="GO" id="GO:0005524">
    <property type="term" value="F:ATP binding"/>
    <property type="evidence" value="ECO:0007669"/>
    <property type="project" value="UniProtKB-KW"/>
</dbReference>
<dbReference type="Pfam" id="PF00736">
    <property type="entry name" value="EF1_GNE"/>
    <property type="match status" value="1"/>
</dbReference>
<dbReference type="EMBL" id="HBIU01035154">
    <property type="protein sequence ID" value="CAE0637392.1"/>
    <property type="molecule type" value="Transcribed_RNA"/>
</dbReference>
<protein>
    <recommendedName>
        <fullName evidence="4 14">Lysine--tRNA ligase</fullName>
        <ecNumber evidence="4 14">6.1.1.6</ecNumber>
    </recommendedName>
    <alternativeName>
        <fullName evidence="12 14">Lysyl-tRNA synthetase</fullName>
    </alternativeName>
</protein>
<evidence type="ECO:0000256" key="10">
    <source>
        <dbReference type="ARBA" id="ARBA00022917"/>
    </source>
</evidence>
<evidence type="ECO:0000256" key="8">
    <source>
        <dbReference type="ARBA" id="ARBA00022768"/>
    </source>
</evidence>
<gene>
    <name evidence="17" type="ORF">HAKA00212_LOCUS16169</name>
</gene>
<dbReference type="PROSITE" id="PS50862">
    <property type="entry name" value="AA_TRNA_LIGASE_II"/>
    <property type="match status" value="1"/>
</dbReference>
<dbReference type="CDD" id="cd00775">
    <property type="entry name" value="LysRS_core"/>
    <property type="match status" value="1"/>
</dbReference>
<evidence type="ECO:0000256" key="14">
    <source>
        <dbReference type="RuleBase" id="RU003748"/>
    </source>
</evidence>
<keyword evidence="7" id="KW-0547">Nucleotide-binding</keyword>
<dbReference type="InterPro" id="IPR012340">
    <property type="entry name" value="NA-bd_OB-fold"/>
</dbReference>
<feature type="compositionally biased region" description="Acidic residues" evidence="15">
    <location>
        <begin position="690"/>
        <end position="700"/>
    </location>
</feature>
<dbReference type="InterPro" id="IPR006195">
    <property type="entry name" value="aa-tRNA-synth_II"/>
</dbReference>
<dbReference type="FunFam" id="3.30.70.60:FF:000001">
    <property type="entry name" value="Elongation factor 1-beta 1 like"/>
    <property type="match status" value="1"/>
</dbReference>
<evidence type="ECO:0000256" key="4">
    <source>
        <dbReference type="ARBA" id="ARBA00013166"/>
    </source>
</evidence>
<dbReference type="InterPro" id="IPR004365">
    <property type="entry name" value="NA-bd_OB_tRNA"/>
</dbReference>
<keyword evidence="8" id="KW-0251">Elongation factor</keyword>
<feature type="compositionally biased region" description="Low complexity" evidence="15">
    <location>
        <begin position="29"/>
        <end position="47"/>
    </location>
</feature>
<dbReference type="Gene3D" id="2.40.50.140">
    <property type="entry name" value="Nucleic acid-binding proteins"/>
    <property type="match status" value="1"/>
</dbReference>
<dbReference type="PANTHER" id="PTHR42918:SF9">
    <property type="entry name" value="LYSINE--TRNA LIGASE"/>
    <property type="match status" value="1"/>
</dbReference>
<proteinExistence type="inferred from homology"/>
<dbReference type="GO" id="GO:0005829">
    <property type="term" value="C:cytosol"/>
    <property type="evidence" value="ECO:0007669"/>
    <property type="project" value="TreeGrafter"/>
</dbReference>
<organism evidence="17">
    <name type="scientific">Heterosigma akashiwo</name>
    <name type="common">Chromophytic alga</name>
    <name type="synonym">Heterosigma carterae</name>
    <dbReference type="NCBI Taxonomy" id="2829"/>
    <lineage>
        <taxon>Eukaryota</taxon>
        <taxon>Sar</taxon>
        <taxon>Stramenopiles</taxon>
        <taxon>Ochrophyta</taxon>
        <taxon>Raphidophyceae</taxon>
        <taxon>Chattonellales</taxon>
        <taxon>Chattonellaceae</taxon>
        <taxon>Heterosigma</taxon>
    </lineage>
</organism>
<keyword evidence="10" id="KW-0648">Protein biosynthesis</keyword>
<evidence type="ECO:0000256" key="9">
    <source>
        <dbReference type="ARBA" id="ARBA00022840"/>
    </source>
</evidence>
<comment type="similarity">
    <text evidence="2">Belongs to the EF-1-beta/EF-1-delta family.</text>
</comment>
<accession>A0A6S9HA25</accession>
<dbReference type="AlphaFoldDB" id="A0A6S9HA25"/>
<dbReference type="Pfam" id="PF01336">
    <property type="entry name" value="tRNA_anti-codon"/>
    <property type="match status" value="1"/>
</dbReference>
<dbReference type="InterPro" id="IPR036219">
    <property type="entry name" value="eEF-1beta-like_sf"/>
</dbReference>
<keyword evidence="5" id="KW-0963">Cytoplasm</keyword>
<dbReference type="GO" id="GO:0004824">
    <property type="term" value="F:lysine-tRNA ligase activity"/>
    <property type="evidence" value="ECO:0007669"/>
    <property type="project" value="UniProtKB-EC"/>
</dbReference>
<dbReference type="Gene3D" id="3.30.930.10">
    <property type="entry name" value="Bira Bifunctional Protein, Domain 2"/>
    <property type="match status" value="1"/>
</dbReference>
<dbReference type="GO" id="GO:0000049">
    <property type="term" value="F:tRNA binding"/>
    <property type="evidence" value="ECO:0007669"/>
    <property type="project" value="TreeGrafter"/>
</dbReference>
<dbReference type="PANTHER" id="PTHR42918">
    <property type="entry name" value="LYSYL-TRNA SYNTHETASE"/>
    <property type="match status" value="1"/>
</dbReference>
<evidence type="ECO:0000256" key="12">
    <source>
        <dbReference type="ARBA" id="ARBA00030563"/>
    </source>
</evidence>
<evidence type="ECO:0000256" key="6">
    <source>
        <dbReference type="ARBA" id="ARBA00022598"/>
    </source>
</evidence>
<dbReference type="GO" id="GO:0006430">
    <property type="term" value="P:lysyl-tRNA aminoacylation"/>
    <property type="evidence" value="ECO:0007669"/>
    <property type="project" value="InterPro"/>
</dbReference>
<dbReference type="SUPFAM" id="SSF50249">
    <property type="entry name" value="Nucleic acid-binding proteins"/>
    <property type="match status" value="1"/>
</dbReference>
<dbReference type="InterPro" id="IPR002313">
    <property type="entry name" value="Lys-tRNA-ligase_II"/>
</dbReference>
<dbReference type="FunFam" id="3.30.930.10:FF:000238">
    <property type="entry name" value="Lysine--tRNA ligase"/>
    <property type="match status" value="1"/>
</dbReference>
<feature type="region of interest" description="Disordered" evidence="15">
    <location>
        <begin position="667"/>
        <end position="700"/>
    </location>
</feature>
<dbReference type="SUPFAM" id="SSF55681">
    <property type="entry name" value="Class II aaRS and biotin synthetases"/>
    <property type="match status" value="1"/>
</dbReference>
<dbReference type="FunFam" id="2.40.50.140:FF:000050">
    <property type="entry name" value="Lysine--tRNA ligase"/>
    <property type="match status" value="1"/>
</dbReference>
<dbReference type="EC" id="6.1.1.6" evidence="4 14"/>
<dbReference type="InterPro" id="IPR014038">
    <property type="entry name" value="EF1B_bsu/dsu_GNE"/>
</dbReference>
<evidence type="ECO:0000256" key="13">
    <source>
        <dbReference type="ARBA" id="ARBA00048573"/>
    </source>
</evidence>
<dbReference type="InterPro" id="IPR004364">
    <property type="entry name" value="Aa-tRNA-synt_II"/>
</dbReference>
<evidence type="ECO:0000256" key="11">
    <source>
        <dbReference type="ARBA" id="ARBA00023146"/>
    </source>
</evidence>
<dbReference type="GO" id="GO:0003746">
    <property type="term" value="F:translation elongation factor activity"/>
    <property type="evidence" value="ECO:0007669"/>
    <property type="project" value="UniProtKB-KW"/>
</dbReference>
<dbReference type="InterPro" id="IPR036282">
    <property type="entry name" value="Glutathione-S-Trfase_C_sf"/>
</dbReference>
<dbReference type="InterPro" id="IPR045864">
    <property type="entry name" value="aa-tRNA-synth_II/BPL/LPL"/>
</dbReference>
<dbReference type="SUPFAM" id="SSF54984">
    <property type="entry name" value="eEF-1beta-like"/>
    <property type="match status" value="1"/>
</dbReference>
<sequence>MSEPLSKNALKKKLKAEKAAKEKAEKAAAKAAAAPQKQAKKAAAGAAADEELDPTQYFANRTAAIQAMEAAGINPYPHKFRVTSSFAEFIEAHGGCEDGAHLTGVRVSLAGRIDTARGQGKLYFYNLKADGLKVQVMSSLADYAEGEEAFRAINTALRRGDLIGVEGSPGKSKKGELSIFPSKIVLLSPCFHMLPKGFTGLKNQEVRYRQRYLDLIMNPDTRGVFQTRAKVINYIRRFLDSRDFLEVETPNMNMVAGGATARPFVTYHNDLDMFLYMRIAPELYLKELIVGGLDRVYEIGRQFRNEGIDLTHNPEFTTCEFYQAYADYHDLMAMTEELMSGMVLAIRGTYVIQYTPEPGAEPVTIDFTPPFKRISMIEGLEEAMGVTLPALGDPAFAPTLSALCEQHEVLCPEPRSAARLLDKLVGHFLEDNITNPTFIMDHPELMSPLAKYHRSKPGLTERFELFICQREVCNAYTELNNPAVQRERFAEQARQAAAGDDEAQVLDEDFCTALEYGLPPTGGWGCGVDRITMFLSDKNNIKEVLLFPAMKPQDDAQKPKPPADFVKLCSKSAANLGEAAAAGAAGPAAPTAVNGVDLPALEARLAAGRFLAGAAPGPADAEVLAQLAGVSVRALRAYPRVNAWYQTAGLFTPAALARGPAAAATAPAAPAAEKGAAGGKKGGEKKPPADDDGDDDLFGDNEEEAVVDPAAAKAARAKALADAKKKKEKAKPVERTQIVVEIKPWEADTDLNALAEEIKKIQKDGLNWGEGIKLVPVAFGIKKLIMSCVVEDEKVCADDVTEPIEALEDFVQSVDIATMSKI</sequence>
<evidence type="ECO:0000256" key="7">
    <source>
        <dbReference type="ARBA" id="ARBA00022741"/>
    </source>
</evidence>
<dbReference type="NCBIfam" id="TIGR00499">
    <property type="entry name" value="lysS_bact"/>
    <property type="match status" value="1"/>
</dbReference>
<evidence type="ECO:0000256" key="2">
    <source>
        <dbReference type="ARBA" id="ARBA00007411"/>
    </source>
</evidence>
<dbReference type="InterPro" id="IPR044136">
    <property type="entry name" value="Lys-tRNA-ligase_II_N"/>
</dbReference>
<evidence type="ECO:0000256" key="1">
    <source>
        <dbReference type="ARBA" id="ARBA00004496"/>
    </source>
</evidence>
<dbReference type="InterPro" id="IPR014717">
    <property type="entry name" value="Transl_elong_EF1B/ribsomal_bS6"/>
</dbReference>
<dbReference type="SUPFAM" id="SSF47616">
    <property type="entry name" value="GST C-terminal domain-like"/>
    <property type="match status" value="1"/>
</dbReference>
<evidence type="ECO:0000256" key="15">
    <source>
        <dbReference type="SAM" id="MobiDB-lite"/>
    </source>
</evidence>
<keyword evidence="11" id="KW-0030">Aminoacyl-tRNA synthetase</keyword>
<evidence type="ECO:0000259" key="16">
    <source>
        <dbReference type="PROSITE" id="PS50862"/>
    </source>
</evidence>
<evidence type="ECO:0000313" key="17">
    <source>
        <dbReference type="EMBL" id="CAE0637392.1"/>
    </source>
</evidence>
<dbReference type="Pfam" id="PF00152">
    <property type="entry name" value="tRNA-synt_2"/>
    <property type="match status" value="1"/>
</dbReference>
<name>A0A6S9HA25_HETAK</name>
<feature type="domain" description="Aminoacyl-transfer RNA synthetases class-II family profile" evidence="16">
    <location>
        <begin position="225"/>
        <end position="552"/>
    </location>
</feature>
<dbReference type="PRINTS" id="PR00982">
    <property type="entry name" value="TRNASYNTHLYS"/>
</dbReference>
<keyword evidence="6" id="KW-0436">Ligase</keyword>
<comment type="catalytic activity">
    <reaction evidence="13 14">
        <text>tRNA(Lys) + L-lysine + ATP = L-lysyl-tRNA(Lys) + AMP + diphosphate</text>
        <dbReference type="Rhea" id="RHEA:20792"/>
        <dbReference type="Rhea" id="RHEA-COMP:9696"/>
        <dbReference type="Rhea" id="RHEA-COMP:9697"/>
        <dbReference type="ChEBI" id="CHEBI:30616"/>
        <dbReference type="ChEBI" id="CHEBI:32551"/>
        <dbReference type="ChEBI" id="CHEBI:33019"/>
        <dbReference type="ChEBI" id="CHEBI:78442"/>
        <dbReference type="ChEBI" id="CHEBI:78529"/>
        <dbReference type="ChEBI" id="CHEBI:456215"/>
        <dbReference type="EC" id="6.1.1.6"/>
    </reaction>
</comment>
<dbReference type="CDD" id="cd04322">
    <property type="entry name" value="LysRS_N"/>
    <property type="match status" value="1"/>
</dbReference>
<dbReference type="NCBIfam" id="NF001756">
    <property type="entry name" value="PRK00484.1"/>
    <property type="match status" value="1"/>
</dbReference>